<evidence type="ECO:0000313" key="4">
    <source>
        <dbReference type="Proteomes" id="UP000261174"/>
    </source>
</evidence>
<evidence type="ECO:0000256" key="1">
    <source>
        <dbReference type="SAM" id="SignalP"/>
    </source>
</evidence>
<dbReference type="RefSeq" id="WP_116856641.1">
    <property type="nucleotide sequence ID" value="NZ_QTJV01000013.1"/>
</dbReference>
<dbReference type="Pfam" id="PF16151">
    <property type="entry name" value="DUF4859"/>
    <property type="match status" value="1"/>
</dbReference>
<comment type="caution">
    <text evidence="3">The sequence shown here is derived from an EMBL/GenBank/DDBJ whole genome shotgun (WGS) entry which is preliminary data.</text>
</comment>
<keyword evidence="1" id="KW-0732">Signal</keyword>
<dbReference type="InterPro" id="IPR032339">
    <property type="entry name" value="DUF4859"/>
</dbReference>
<accession>A0A3E1NU58</accession>
<keyword evidence="4" id="KW-1185">Reference proteome</keyword>
<gene>
    <name evidence="3" type="ORF">DXN04_27565</name>
</gene>
<reference evidence="3 4" key="1">
    <citation type="submission" date="2018-08" db="EMBL/GenBank/DDBJ databases">
        <title>Chitinophaga sp. K20C18050901, a novel bacterium isolated from forest soil.</title>
        <authorList>
            <person name="Wang C."/>
        </authorList>
    </citation>
    <scope>NUCLEOTIDE SEQUENCE [LARGE SCALE GENOMIC DNA]</scope>
    <source>
        <strain evidence="3 4">K20C18050901</strain>
    </source>
</reference>
<feature type="domain" description="DUF4859" evidence="2">
    <location>
        <begin position="495"/>
        <end position="607"/>
    </location>
</feature>
<organism evidence="3 4">
    <name type="scientific">Chitinophaga silvisoli</name>
    <dbReference type="NCBI Taxonomy" id="2291814"/>
    <lineage>
        <taxon>Bacteria</taxon>
        <taxon>Pseudomonadati</taxon>
        <taxon>Bacteroidota</taxon>
        <taxon>Chitinophagia</taxon>
        <taxon>Chitinophagales</taxon>
        <taxon>Chitinophagaceae</taxon>
        <taxon>Chitinophaga</taxon>
    </lineage>
</organism>
<dbReference type="Proteomes" id="UP000261174">
    <property type="component" value="Unassembled WGS sequence"/>
</dbReference>
<feature type="chain" id="PRO_5017779365" evidence="1">
    <location>
        <begin position="30"/>
        <end position="622"/>
    </location>
</feature>
<dbReference type="OrthoDB" id="9802005at2"/>
<name>A0A3E1NU58_9BACT</name>
<sequence>MSNNVSPRLLTGRAAVLLLSLFLLSTACKKEAVPQKSSLDSSTIAPVKLGLYKPKEMANMDWNSAASEWSLSRSKQSDHFILFWAQGYGTDLPSSSNVPEKYRVDIDDLLAKAEKFYHYYVDTLKFAVIGNKTSYLEKYKMMIFLYHQDDWLATGLGYDDIIGALWISPQTCQPVNATLAHEVGHCFQYQVSCDLGTSHGYRWGYGGDGGNTFWEQCAQWQAFKLYPDDVFGGWLGGYLDNYNKHILHEDYRYSSYFIHHYWTQKRGLDFIAKLWRQSQASEDAVQTYQRLANISNEQFNDEIYDASSRLVTWDIDDIRDGGKNYIGAQSYKVSRQSDGSFQPDPGFCPQTTGYNALPLNVPQAGTNISAAFKGIPNATGYNTVNASLAGYRYGFVALLNNGTRVYSTMYKKITDTAAFTVPADCARLWFVVTGAPSVYNQHAWDNNNANDEQWPYNVKFGNTNVYAYLNEGGNTDPTDIAFTYNVSVKNDPVNYNYTVVDLNNGDLPKLINAFQLNRDDITANMGSSIKFYAIEANGQLNGTTTANGYGHWFDASGNVIAWGTNAMVYSEFNEKNFQFTIGEYPGHVKVGDTFRISQALVYTNAGGKQAKATFTFNVSITN</sequence>
<feature type="signal peptide" evidence="1">
    <location>
        <begin position="1"/>
        <end position="29"/>
    </location>
</feature>
<evidence type="ECO:0000313" key="3">
    <source>
        <dbReference type="EMBL" id="RFM31485.1"/>
    </source>
</evidence>
<dbReference type="AlphaFoldDB" id="A0A3E1NU58"/>
<dbReference type="InterPro" id="IPR045690">
    <property type="entry name" value="DUF6055"/>
</dbReference>
<proteinExistence type="predicted"/>
<evidence type="ECO:0000259" key="2">
    <source>
        <dbReference type="Pfam" id="PF16151"/>
    </source>
</evidence>
<dbReference type="Pfam" id="PF19527">
    <property type="entry name" value="DUF6055"/>
    <property type="match status" value="1"/>
</dbReference>
<protein>
    <submittedName>
        <fullName evidence="3">DUF4859 domain-containing protein</fullName>
    </submittedName>
</protein>
<dbReference type="EMBL" id="QTJV01000013">
    <property type="protein sequence ID" value="RFM31485.1"/>
    <property type="molecule type" value="Genomic_DNA"/>
</dbReference>